<keyword evidence="3" id="KW-1185">Reference proteome</keyword>
<dbReference type="AlphaFoldDB" id="A0A8J5VXK4"/>
<evidence type="ECO:0000313" key="3">
    <source>
        <dbReference type="Proteomes" id="UP000729402"/>
    </source>
</evidence>
<reference evidence="2" key="1">
    <citation type="journal article" date="2021" name="bioRxiv">
        <title>Whole Genome Assembly and Annotation of Northern Wild Rice, Zizania palustris L., Supports a Whole Genome Duplication in the Zizania Genus.</title>
        <authorList>
            <person name="Haas M."/>
            <person name="Kono T."/>
            <person name="Macchietto M."/>
            <person name="Millas R."/>
            <person name="McGilp L."/>
            <person name="Shao M."/>
            <person name="Duquette J."/>
            <person name="Hirsch C.N."/>
            <person name="Kimball J."/>
        </authorList>
    </citation>
    <scope>NUCLEOTIDE SEQUENCE</scope>
    <source>
        <tissue evidence="2">Fresh leaf tissue</tissue>
    </source>
</reference>
<comment type="caution">
    <text evidence="2">The sequence shown here is derived from an EMBL/GenBank/DDBJ whole genome shotgun (WGS) entry which is preliminary data.</text>
</comment>
<sequence>MSSEPAELRRRGKGMAGDLPFHHLPASLASPSPVSTTLLTTSQLRPSQPLHLQHLERQGPSSPRLLLLRSSASCCCR</sequence>
<evidence type="ECO:0000256" key="1">
    <source>
        <dbReference type="SAM" id="MobiDB-lite"/>
    </source>
</evidence>
<dbReference type="Proteomes" id="UP000729402">
    <property type="component" value="Unassembled WGS sequence"/>
</dbReference>
<protein>
    <submittedName>
        <fullName evidence="2">Uncharacterized protein</fullName>
    </submittedName>
</protein>
<accession>A0A8J5VXK4</accession>
<evidence type="ECO:0000313" key="2">
    <source>
        <dbReference type="EMBL" id="KAG8062523.1"/>
    </source>
</evidence>
<reference evidence="2" key="2">
    <citation type="submission" date="2021-02" db="EMBL/GenBank/DDBJ databases">
        <authorList>
            <person name="Kimball J.A."/>
            <person name="Haas M.W."/>
            <person name="Macchietto M."/>
            <person name="Kono T."/>
            <person name="Duquette J."/>
            <person name="Shao M."/>
        </authorList>
    </citation>
    <scope>NUCLEOTIDE SEQUENCE</scope>
    <source>
        <tissue evidence="2">Fresh leaf tissue</tissue>
    </source>
</reference>
<feature type="region of interest" description="Disordered" evidence="1">
    <location>
        <begin position="1"/>
        <end position="43"/>
    </location>
</feature>
<dbReference type="EMBL" id="JAAALK010000286">
    <property type="protein sequence ID" value="KAG8062523.1"/>
    <property type="molecule type" value="Genomic_DNA"/>
</dbReference>
<name>A0A8J5VXK4_ZIZPA</name>
<proteinExistence type="predicted"/>
<gene>
    <name evidence="2" type="ORF">GUJ93_ZPchr0003g18114</name>
</gene>
<feature type="compositionally biased region" description="Low complexity" evidence="1">
    <location>
        <begin position="24"/>
        <end position="43"/>
    </location>
</feature>
<organism evidence="2 3">
    <name type="scientific">Zizania palustris</name>
    <name type="common">Northern wild rice</name>
    <dbReference type="NCBI Taxonomy" id="103762"/>
    <lineage>
        <taxon>Eukaryota</taxon>
        <taxon>Viridiplantae</taxon>
        <taxon>Streptophyta</taxon>
        <taxon>Embryophyta</taxon>
        <taxon>Tracheophyta</taxon>
        <taxon>Spermatophyta</taxon>
        <taxon>Magnoliopsida</taxon>
        <taxon>Liliopsida</taxon>
        <taxon>Poales</taxon>
        <taxon>Poaceae</taxon>
        <taxon>BOP clade</taxon>
        <taxon>Oryzoideae</taxon>
        <taxon>Oryzeae</taxon>
        <taxon>Zizaniinae</taxon>
        <taxon>Zizania</taxon>
    </lineage>
</organism>